<dbReference type="NCBIfam" id="TIGR00229">
    <property type="entry name" value="sensory_box"/>
    <property type="match status" value="2"/>
</dbReference>
<evidence type="ECO:0000259" key="12">
    <source>
        <dbReference type="PROSITE" id="PS50109"/>
    </source>
</evidence>
<sequence length="899" mass="99854">MRFGEDLARLRSGLMLRIGLLLSLFLLFLSVSQGLMAEVARAKRADAAMLNVAGSLRLLAERYTRETNLALVGLSQRDWPLLLKERSAAQATARQFHERTHALLDGGPTELGGLWVSVPPMRDTDLRGPLSAIEAGFRELEHAGVMALRAERSALTHNPHINRIQHKSDELVEQTDRYVALLQTRSDQRLARLRWLQGGTLLAGLGLFVVLLLFVYHRVVLPLDASVRSVRRSEEMHRDLYEGALVGLWQVSGGRFARANRLAATLFGKAEARELEGESLEEVLGAAASPLRARLASERTVAEYEFERSDESGQRRFLALSACQSPDGALIEGTVVDVTPRRRAEEALRRTQARLLAAAHRAGQQQIVSSLVEYSQSLIFVKDMRGRYLSVNRRVEELLCANGREALIGRTDAELFPPEEAKRFVEADHQVFETQATLEYEEAFPLPDGRHTYLVQKFPLKDATGAIYAVCGIATDISERKRAEESLRLLSDTSRQLASSLDFDVTLDTVAHLLVPALARTCVLLVREHGPGESPHWRAVLADAGTGEGQRRRARDVDVTPEQLDRWLEAVRGGDGACTATRVPGDAPAWVTPLRVRGEVLGLYVLTPEPGRPPYSEAELALIEEVSQRGGLAIDAARLYRRSREATQAREEFLSIASHELKTPLTSLKLHLQSVEREALRARPAPESARVTRLLRLADRQLNRLREHIDNLLDVSRILTGRMELHFGDVELTEVVDEVLAGFNEELARERIAIRFEHDGAIHGRWDRPRIEQVVANLVGNAIKYGEQRPVRVSVQAREERVRLLVQDHGPGIAAKDRERIFQVFERAVRGTNISGFGLGLYVTRQIVQAHGGAIQVEDTQGGGATFVVELPADSESPPEPAGRRPHPVLEAGESQSMA</sequence>
<evidence type="ECO:0000256" key="5">
    <source>
        <dbReference type="ARBA" id="ARBA00022679"/>
    </source>
</evidence>
<dbReference type="PROSITE" id="PS50112">
    <property type="entry name" value="PAS"/>
    <property type="match status" value="1"/>
</dbReference>
<dbReference type="InterPro" id="IPR004358">
    <property type="entry name" value="Sig_transdc_His_kin-like_C"/>
</dbReference>
<dbReference type="EMBL" id="JABBJJ010000015">
    <property type="protein sequence ID" value="NMO14259.1"/>
    <property type="molecule type" value="Genomic_DNA"/>
</dbReference>
<feature type="region of interest" description="Disordered" evidence="10">
    <location>
        <begin position="871"/>
        <end position="899"/>
    </location>
</feature>
<evidence type="ECO:0000256" key="6">
    <source>
        <dbReference type="ARBA" id="ARBA00022692"/>
    </source>
</evidence>
<feature type="domain" description="PAS" evidence="13">
    <location>
        <begin position="364"/>
        <end position="435"/>
    </location>
</feature>
<dbReference type="InterPro" id="IPR003661">
    <property type="entry name" value="HisK_dim/P_dom"/>
</dbReference>
<dbReference type="SMART" id="SM00387">
    <property type="entry name" value="HATPase_c"/>
    <property type="match status" value="1"/>
</dbReference>
<dbReference type="SUPFAM" id="SSF55781">
    <property type="entry name" value="GAF domain-like"/>
    <property type="match status" value="1"/>
</dbReference>
<dbReference type="RefSeq" id="WP_169343557.1">
    <property type="nucleotide sequence ID" value="NZ_JABBJJ010000015.1"/>
</dbReference>
<dbReference type="Pfam" id="PF13426">
    <property type="entry name" value="PAS_9"/>
    <property type="match status" value="1"/>
</dbReference>
<dbReference type="Gene3D" id="3.30.450.20">
    <property type="entry name" value="PAS domain"/>
    <property type="match status" value="2"/>
</dbReference>
<dbReference type="Pfam" id="PF13675">
    <property type="entry name" value="PilJ"/>
    <property type="match status" value="1"/>
</dbReference>
<dbReference type="Pfam" id="PF02518">
    <property type="entry name" value="HATPase_c"/>
    <property type="match status" value="1"/>
</dbReference>
<feature type="domain" description="PAC" evidence="14">
    <location>
        <begin position="438"/>
        <end position="489"/>
    </location>
</feature>
<organism evidence="15 16">
    <name type="scientific">Pyxidicoccus fallax</name>
    <dbReference type="NCBI Taxonomy" id="394095"/>
    <lineage>
        <taxon>Bacteria</taxon>
        <taxon>Pseudomonadati</taxon>
        <taxon>Myxococcota</taxon>
        <taxon>Myxococcia</taxon>
        <taxon>Myxococcales</taxon>
        <taxon>Cystobacterineae</taxon>
        <taxon>Myxococcaceae</taxon>
        <taxon>Pyxidicoccus</taxon>
    </lineage>
</organism>
<evidence type="ECO:0000256" key="3">
    <source>
        <dbReference type="ARBA" id="ARBA00012438"/>
    </source>
</evidence>
<dbReference type="Gene3D" id="3.30.450.40">
    <property type="match status" value="1"/>
</dbReference>
<dbReference type="Pfam" id="PF08448">
    <property type="entry name" value="PAS_4"/>
    <property type="match status" value="1"/>
</dbReference>
<dbReference type="SUPFAM" id="SSF55874">
    <property type="entry name" value="ATPase domain of HSP90 chaperone/DNA topoisomerase II/histidine kinase"/>
    <property type="match status" value="1"/>
</dbReference>
<dbReference type="InterPro" id="IPR005467">
    <property type="entry name" value="His_kinase_dom"/>
</dbReference>
<dbReference type="Pfam" id="PF00512">
    <property type="entry name" value="HisKA"/>
    <property type="match status" value="1"/>
</dbReference>
<evidence type="ECO:0000256" key="7">
    <source>
        <dbReference type="ARBA" id="ARBA00022777"/>
    </source>
</evidence>
<keyword evidence="4" id="KW-0597">Phosphoprotein</keyword>
<dbReference type="FunFam" id="3.30.565.10:FF:000006">
    <property type="entry name" value="Sensor histidine kinase WalK"/>
    <property type="match status" value="1"/>
</dbReference>
<keyword evidence="8 11" id="KW-1133">Transmembrane helix</keyword>
<evidence type="ECO:0000313" key="16">
    <source>
        <dbReference type="Proteomes" id="UP000518300"/>
    </source>
</evidence>
<keyword evidence="5" id="KW-0808">Transferase</keyword>
<dbReference type="CDD" id="cd00082">
    <property type="entry name" value="HisKA"/>
    <property type="match status" value="1"/>
</dbReference>
<dbReference type="InterPro" id="IPR029016">
    <property type="entry name" value="GAF-like_dom_sf"/>
</dbReference>
<dbReference type="InterPro" id="IPR036890">
    <property type="entry name" value="HATPase_C_sf"/>
</dbReference>
<dbReference type="Pfam" id="PF01590">
    <property type="entry name" value="GAF"/>
    <property type="match status" value="1"/>
</dbReference>
<accession>A0A848L6A5</accession>
<dbReference type="PANTHER" id="PTHR43547:SF2">
    <property type="entry name" value="HYBRID SIGNAL TRANSDUCTION HISTIDINE KINASE C"/>
    <property type="match status" value="1"/>
</dbReference>
<reference evidence="15 16" key="1">
    <citation type="submission" date="2020-04" db="EMBL/GenBank/DDBJ databases">
        <title>Draft genome of Pyxidicoccus fallax type strain.</title>
        <authorList>
            <person name="Whitworth D.E."/>
        </authorList>
    </citation>
    <scope>NUCLEOTIDE SEQUENCE [LARGE SCALE GENOMIC DNA]</scope>
    <source>
        <strain evidence="15 16">DSM 14698</strain>
    </source>
</reference>
<dbReference type="Gene3D" id="1.10.287.130">
    <property type="match status" value="1"/>
</dbReference>
<evidence type="ECO:0000256" key="11">
    <source>
        <dbReference type="SAM" id="Phobius"/>
    </source>
</evidence>
<dbReference type="InterPro" id="IPR035965">
    <property type="entry name" value="PAS-like_dom_sf"/>
</dbReference>
<keyword evidence="16" id="KW-1185">Reference proteome</keyword>
<dbReference type="GO" id="GO:0000155">
    <property type="term" value="F:phosphorelay sensor kinase activity"/>
    <property type="evidence" value="ECO:0007669"/>
    <property type="project" value="InterPro"/>
</dbReference>
<evidence type="ECO:0000256" key="10">
    <source>
        <dbReference type="SAM" id="MobiDB-lite"/>
    </source>
</evidence>
<evidence type="ECO:0000256" key="8">
    <source>
        <dbReference type="ARBA" id="ARBA00022989"/>
    </source>
</evidence>
<dbReference type="PANTHER" id="PTHR43547">
    <property type="entry name" value="TWO-COMPONENT HISTIDINE KINASE"/>
    <property type="match status" value="1"/>
</dbReference>
<dbReference type="SUPFAM" id="SSF55785">
    <property type="entry name" value="PYP-like sensor domain (PAS domain)"/>
    <property type="match status" value="2"/>
</dbReference>
<dbReference type="InterPro" id="IPR000700">
    <property type="entry name" value="PAS-assoc_C"/>
</dbReference>
<name>A0A848L6A5_9BACT</name>
<dbReference type="SMART" id="SM00091">
    <property type="entry name" value="PAS"/>
    <property type="match status" value="2"/>
</dbReference>
<dbReference type="CDD" id="cd00130">
    <property type="entry name" value="PAS"/>
    <property type="match status" value="1"/>
</dbReference>
<dbReference type="Proteomes" id="UP000518300">
    <property type="component" value="Unassembled WGS sequence"/>
</dbReference>
<proteinExistence type="predicted"/>
<dbReference type="InterPro" id="IPR003594">
    <property type="entry name" value="HATPase_dom"/>
</dbReference>
<comment type="subcellular location">
    <subcellularLocation>
        <location evidence="2">Membrane</location>
        <topology evidence="2">Multi-pass membrane protein</topology>
    </subcellularLocation>
</comment>
<comment type="caution">
    <text evidence="15">The sequence shown here is derived from an EMBL/GenBank/DDBJ whole genome shotgun (WGS) entry which is preliminary data.</text>
</comment>
<evidence type="ECO:0000256" key="4">
    <source>
        <dbReference type="ARBA" id="ARBA00022553"/>
    </source>
</evidence>
<evidence type="ECO:0000313" key="15">
    <source>
        <dbReference type="EMBL" id="NMO14259.1"/>
    </source>
</evidence>
<evidence type="ECO:0000256" key="2">
    <source>
        <dbReference type="ARBA" id="ARBA00004141"/>
    </source>
</evidence>
<comment type="catalytic activity">
    <reaction evidence="1">
        <text>ATP + protein L-histidine = ADP + protein N-phospho-L-histidine.</text>
        <dbReference type="EC" id="2.7.13.3"/>
    </reaction>
</comment>
<dbReference type="PROSITE" id="PS50113">
    <property type="entry name" value="PAC"/>
    <property type="match status" value="1"/>
</dbReference>
<dbReference type="InterPro" id="IPR029095">
    <property type="entry name" value="NarX-like_N"/>
</dbReference>
<protein>
    <recommendedName>
        <fullName evidence="3">histidine kinase</fullName>
        <ecNumber evidence="3">2.7.13.3</ecNumber>
    </recommendedName>
</protein>
<dbReference type="InterPro" id="IPR003018">
    <property type="entry name" value="GAF"/>
</dbReference>
<dbReference type="SMART" id="SM00388">
    <property type="entry name" value="HisKA"/>
    <property type="match status" value="1"/>
</dbReference>
<keyword evidence="7" id="KW-0418">Kinase</keyword>
<dbReference type="InterPro" id="IPR000014">
    <property type="entry name" value="PAS"/>
</dbReference>
<dbReference type="PRINTS" id="PR00344">
    <property type="entry name" value="BCTRLSENSOR"/>
</dbReference>
<feature type="transmembrane region" description="Helical" evidence="11">
    <location>
        <begin position="195"/>
        <end position="216"/>
    </location>
</feature>
<evidence type="ECO:0000259" key="14">
    <source>
        <dbReference type="PROSITE" id="PS50113"/>
    </source>
</evidence>
<evidence type="ECO:0000256" key="9">
    <source>
        <dbReference type="ARBA" id="ARBA00023136"/>
    </source>
</evidence>
<dbReference type="InterPro" id="IPR036097">
    <property type="entry name" value="HisK_dim/P_sf"/>
</dbReference>
<dbReference type="AlphaFoldDB" id="A0A848L6A5"/>
<dbReference type="SUPFAM" id="SSF47384">
    <property type="entry name" value="Homodimeric domain of signal transducing histidine kinase"/>
    <property type="match status" value="1"/>
</dbReference>
<dbReference type="InterPro" id="IPR013656">
    <property type="entry name" value="PAS_4"/>
</dbReference>
<dbReference type="CDD" id="cd00075">
    <property type="entry name" value="HATPase"/>
    <property type="match status" value="1"/>
</dbReference>
<gene>
    <name evidence="15" type="ORF">HG543_05225</name>
</gene>
<dbReference type="SMART" id="SM00065">
    <property type="entry name" value="GAF"/>
    <property type="match status" value="1"/>
</dbReference>
<evidence type="ECO:0000256" key="1">
    <source>
        <dbReference type="ARBA" id="ARBA00000085"/>
    </source>
</evidence>
<evidence type="ECO:0000259" key="13">
    <source>
        <dbReference type="PROSITE" id="PS50112"/>
    </source>
</evidence>
<dbReference type="Gene3D" id="3.30.565.10">
    <property type="entry name" value="Histidine kinase-like ATPase, C-terminal domain"/>
    <property type="match status" value="1"/>
</dbReference>
<feature type="domain" description="Histidine kinase" evidence="12">
    <location>
        <begin position="656"/>
        <end position="875"/>
    </location>
</feature>
<keyword evidence="9 11" id="KW-0472">Membrane</keyword>
<dbReference type="EC" id="2.7.13.3" evidence="3"/>
<dbReference type="PROSITE" id="PS50109">
    <property type="entry name" value="HIS_KIN"/>
    <property type="match status" value="1"/>
</dbReference>
<keyword evidence="6 11" id="KW-0812">Transmembrane</keyword>